<reference evidence="3" key="1">
    <citation type="submission" date="2023-10" db="EMBL/GenBank/DDBJ databases">
        <authorList>
            <person name="Chen Y."/>
            <person name="Shah S."/>
            <person name="Dougan E. K."/>
            <person name="Thang M."/>
            <person name="Chan C."/>
        </authorList>
    </citation>
    <scope>NUCLEOTIDE SEQUENCE [LARGE SCALE GENOMIC DNA]</scope>
</reference>
<feature type="compositionally biased region" description="Basic residues" evidence="2">
    <location>
        <begin position="285"/>
        <end position="296"/>
    </location>
</feature>
<keyword evidence="4" id="KW-1185">Reference proteome</keyword>
<keyword evidence="1" id="KW-0175">Coiled coil</keyword>
<feature type="region of interest" description="Disordered" evidence="2">
    <location>
        <begin position="277"/>
        <end position="332"/>
    </location>
</feature>
<comment type="caution">
    <text evidence="3">The sequence shown here is derived from an EMBL/GenBank/DDBJ whole genome shotgun (WGS) entry which is preliminary data.</text>
</comment>
<evidence type="ECO:0000313" key="3">
    <source>
        <dbReference type="EMBL" id="CAK0844250.1"/>
    </source>
</evidence>
<gene>
    <name evidence="3" type="ORF">PCOR1329_LOCUS38391</name>
</gene>
<feature type="coiled-coil region" evidence="1">
    <location>
        <begin position="159"/>
        <end position="241"/>
    </location>
</feature>
<dbReference type="Proteomes" id="UP001189429">
    <property type="component" value="Unassembled WGS sequence"/>
</dbReference>
<protein>
    <submittedName>
        <fullName evidence="3">Uncharacterized protein</fullName>
    </submittedName>
</protein>
<organism evidence="3 4">
    <name type="scientific">Prorocentrum cordatum</name>
    <dbReference type="NCBI Taxonomy" id="2364126"/>
    <lineage>
        <taxon>Eukaryota</taxon>
        <taxon>Sar</taxon>
        <taxon>Alveolata</taxon>
        <taxon>Dinophyceae</taxon>
        <taxon>Prorocentrales</taxon>
        <taxon>Prorocentraceae</taxon>
        <taxon>Prorocentrum</taxon>
    </lineage>
</organism>
<name>A0ABN9TFJ2_9DINO</name>
<accession>A0ABN9TFJ2</accession>
<evidence type="ECO:0000313" key="4">
    <source>
        <dbReference type="Proteomes" id="UP001189429"/>
    </source>
</evidence>
<evidence type="ECO:0000256" key="1">
    <source>
        <dbReference type="SAM" id="Coils"/>
    </source>
</evidence>
<proteinExistence type="predicted"/>
<evidence type="ECO:0000256" key="2">
    <source>
        <dbReference type="SAM" id="MobiDB-lite"/>
    </source>
</evidence>
<sequence>MEGVQALRATWAEHRAAAAREQELRLAAWRGELAEELGRQAALLAEGLLEQQRRSEAGLEGRLQALDARVRESLEAARGEAARASQALRVQQGALEAVLRSDVERLGAEVRELRAAADGLGEGLGAVDGHWRASGWRRPRPGGPWEERLLGELRPLCDARAGRAQLEELRGELAAARRELEARCRAQAEQAREALEARLAAAERRALEGRREWQLQADASSRAAEEQARDLRAQVEEVAARGAAAEWRLTEVVGLRAAHGGAAVLPAAGHGRAAAAPARAGCAGRGRRLSQPRRARRDPGPGMQGTCWGTSPDHLTDGKAADQLRTGSPLLG</sequence>
<dbReference type="EMBL" id="CAUYUJ010014649">
    <property type="protein sequence ID" value="CAK0844250.1"/>
    <property type="molecule type" value="Genomic_DNA"/>
</dbReference>